<dbReference type="Gene3D" id="2.40.10.10">
    <property type="entry name" value="Trypsin-like serine proteases"/>
    <property type="match status" value="2"/>
</dbReference>
<proteinExistence type="inferred from homology"/>
<protein>
    <recommendedName>
        <fullName evidence="4">Peptidase S1 domain-containing protein</fullName>
    </recommendedName>
</protein>
<dbReference type="InterPro" id="IPR001254">
    <property type="entry name" value="Trypsin_dom"/>
</dbReference>
<keyword evidence="3" id="KW-0472">Membrane</keyword>
<keyword evidence="3" id="KW-0812">Transmembrane</keyword>
<keyword evidence="1" id="KW-1015">Disulfide bond</keyword>
<name>A0A2A4JQ60_HELVI</name>
<evidence type="ECO:0000256" key="2">
    <source>
        <dbReference type="ARBA" id="ARBA00024195"/>
    </source>
</evidence>
<dbReference type="PROSITE" id="PS50240">
    <property type="entry name" value="TRYPSIN_DOM"/>
    <property type="match status" value="1"/>
</dbReference>
<comment type="caution">
    <text evidence="5">The sequence shown here is derived from an EMBL/GenBank/DDBJ whole genome shotgun (WGS) entry which is preliminary data.</text>
</comment>
<dbReference type="GO" id="GO:0004252">
    <property type="term" value="F:serine-type endopeptidase activity"/>
    <property type="evidence" value="ECO:0007669"/>
    <property type="project" value="InterPro"/>
</dbReference>
<feature type="transmembrane region" description="Helical" evidence="3">
    <location>
        <begin position="7"/>
        <end position="30"/>
    </location>
</feature>
<dbReference type="AlphaFoldDB" id="A0A2A4JQ60"/>
<dbReference type="SUPFAM" id="SSF50494">
    <property type="entry name" value="Trypsin-like serine proteases"/>
    <property type="match status" value="1"/>
</dbReference>
<dbReference type="InterPro" id="IPR009003">
    <property type="entry name" value="Peptidase_S1_PA"/>
</dbReference>
<feature type="transmembrane region" description="Helical" evidence="3">
    <location>
        <begin position="79"/>
        <end position="98"/>
    </location>
</feature>
<dbReference type="InterPro" id="IPR043504">
    <property type="entry name" value="Peptidase_S1_PA_chymotrypsin"/>
</dbReference>
<organism evidence="5">
    <name type="scientific">Heliothis virescens</name>
    <name type="common">Tobacco budworm moth</name>
    <dbReference type="NCBI Taxonomy" id="7102"/>
    <lineage>
        <taxon>Eukaryota</taxon>
        <taxon>Metazoa</taxon>
        <taxon>Ecdysozoa</taxon>
        <taxon>Arthropoda</taxon>
        <taxon>Hexapoda</taxon>
        <taxon>Insecta</taxon>
        <taxon>Pterygota</taxon>
        <taxon>Neoptera</taxon>
        <taxon>Endopterygota</taxon>
        <taxon>Lepidoptera</taxon>
        <taxon>Glossata</taxon>
        <taxon>Ditrysia</taxon>
        <taxon>Noctuoidea</taxon>
        <taxon>Noctuidae</taxon>
        <taxon>Heliothinae</taxon>
        <taxon>Heliothis</taxon>
    </lineage>
</organism>
<evidence type="ECO:0000256" key="3">
    <source>
        <dbReference type="SAM" id="Phobius"/>
    </source>
</evidence>
<dbReference type="SMART" id="SM00020">
    <property type="entry name" value="Tryp_SPc"/>
    <property type="match status" value="1"/>
</dbReference>
<sequence>MKKTTIVLVVVVVLIFIGIIILGIQISTFVNTTHTLSDRPCPHSLRLRHVISLAENRINDTLVSRFPYLAAITRNATGLWTFACFASVIMTKWVVAAAHCRLSGHSHRVIIFQDFARNKTHSFPILFWRVHEKYNMTQPNPKYDIAVARMNVEHYHTIMQPADFDENEAKEVEASVWRTVSTMDKKLYLTNHFDKYDLTITTKDKCFETYGVDLDDSLICIDTSDYDDCFTHEFGPIFSGDKVVGIIAIKPVDCEMKYSVFTNVSYYTSWILRSTYDF</sequence>
<reference evidence="5" key="1">
    <citation type="submission" date="2017-09" db="EMBL/GenBank/DDBJ databases">
        <title>Contemporary evolution of a Lepidopteran species, Heliothis virescens, in response to modern agricultural practices.</title>
        <authorList>
            <person name="Fritz M.L."/>
            <person name="Deyonke A.M."/>
            <person name="Papanicolaou A."/>
            <person name="Micinski S."/>
            <person name="Westbrook J."/>
            <person name="Gould F."/>
        </authorList>
    </citation>
    <scope>NUCLEOTIDE SEQUENCE [LARGE SCALE GENOMIC DNA]</scope>
    <source>
        <strain evidence="5">HvINT-</strain>
        <tissue evidence="5">Whole body</tissue>
    </source>
</reference>
<accession>A0A2A4JQ60</accession>
<keyword evidence="3" id="KW-1133">Transmembrane helix</keyword>
<dbReference type="GO" id="GO:0006508">
    <property type="term" value="P:proteolysis"/>
    <property type="evidence" value="ECO:0007669"/>
    <property type="project" value="InterPro"/>
</dbReference>
<dbReference type="Pfam" id="PF00089">
    <property type="entry name" value="Trypsin"/>
    <property type="match status" value="1"/>
</dbReference>
<feature type="domain" description="Peptidase S1" evidence="4">
    <location>
        <begin position="50"/>
        <end position="276"/>
    </location>
</feature>
<comment type="similarity">
    <text evidence="2">Belongs to the peptidase S1 family. CLIP subfamily.</text>
</comment>
<evidence type="ECO:0000256" key="1">
    <source>
        <dbReference type="ARBA" id="ARBA00023157"/>
    </source>
</evidence>
<dbReference type="EMBL" id="NWSH01000881">
    <property type="protein sequence ID" value="PCG73734.1"/>
    <property type="molecule type" value="Genomic_DNA"/>
</dbReference>
<evidence type="ECO:0000259" key="4">
    <source>
        <dbReference type="PROSITE" id="PS50240"/>
    </source>
</evidence>
<dbReference type="PANTHER" id="PTHR24256">
    <property type="entry name" value="TRYPTASE-RELATED"/>
    <property type="match status" value="1"/>
</dbReference>
<evidence type="ECO:0000313" key="5">
    <source>
        <dbReference type="EMBL" id="PCG73734.1"/>
    </source>
</evidence>
<dbReference type="InterPro" id="IPR051487">
    <property type="entry name" value="Ser/Thr_Proteases_Immune/Dev"/>
</dbReference>
<dbReference type="STRING" id="7102.A0A2A4JQ60"/>
<gene>
    <name evidence="5" type="ORF">B5V51_14496</name>
</gene>